<accession>A0A1E5L8E4</accession>
<protein>
    <recommendedName>
        <fullName evidence="3">DUF2935 domain-containing protein</fullName>
    </recommendedName>
</protein>
<dbReference type="Pfam" id="PF11155">
    <property type="entry name" value="DUF2935"/>
    <property type="match status" value="2"/>
</dbReference>
<comment type="caution">
    <text evidence="1">The sequence shown here is derived from an EMBL/GenBank/DDBJ whole genome shotgun (WGS) entry which is preliminary data.</text>
</comment>
<evidence type="ECO:0000313" key="2">
    <source>
        <dbReference type="Proteomes" id="UP000095255"/>
    </source>
</evidence>
<dbReference type="Proteomes" id="UP000095255">
    <property type="component" value="Unassembled WGS sequence"/>
</dbReference>
<name>A0A1E5L8E4_9FIRM</name>
<organism evidence="1 2">
    <name type="scientific">Desulfuribacillus stibiiarsenatis</name>
    <dbReference type="NCBI Taxonomy" id="1390249"/>
    <lineage>
        <taxon>Bacteria</taxon>
        <taxon>Bacillati</taxon>
        <taxon>Bacillota</taxon>
        <taxon>Desulfuribacillia</taxon>
        <taxon>Desulfuribacillales</taxon>
        <taxon>Desulfuribacillaceae</taxon>
        <taxon>Desulfuribacillus</taxon>
    </lineage>
</organism>
<evidence type="ECO:0008006" key="3">
    <source>
        <dbReference type="Google" id="ProtNLM"/>
    </source>
</evidence>
<evidence type="ECO:0000313" key="1">
    <source>
        <dbReference type="EMBL" id="OEH86396.1"/>
    </source>
</evidence>
<dbReference type="RefSeq" id="WP_069701182.1">
    <property type="nucleotide sequence ID" value="NZ_MJAT01000004.1"/>
</dbReference>
<gene>
    <name evidence="1" type="ORF">BHU72_13315</name>
</gene>
<sequence length="295" mass="33806">MNSNYGQPITSPQGLRAAVDEMRFWLRIMFEHAKFIRGGINPSQEQEQFIRTADCFAENIERLFIMASNTSPEDTARVNSLVNESINWTVALRDFKIQLFVLLEQCKAVAELPAALLDHVRREADFFLTMLYRLKGLPVPPEEVLGIPNANIPTSLVPKTLIPYMGDAIPRIARDQNLFWLRIHMEHGEVLLLVAYRPKIQDMLYEATAKFEKQLEVLLEEAKRVSEQPAALKAFNAKAYVVMKEWRDFLLNLFNSVMECDVPSGQINAPALILDHMAREADYYLQVLLIENNVL</sequence>
<keyword evidence="2" id="KW-1185">Reference proteome</keyword>
<dbReference type="SUPFAM" id="SSF158430">
    <property type="entry name" value="Bacillus cereus metalloprotein-like"/>
    <property type="match status" value="2"/>
</dbReference>
<reference evidence="1 2" key="1">
    <citation type="submission" date="2016-09" db="EMBL/GenBank/DDBJ databases">
        <title>Desulfuribacillus arsenicus sp. nov., an obligately anaerobic, dissimilatory arsenic- and antimonate-reducing bacterium isolated from anoxic sediments.</title>
        <authorList>
            <person name="Abin C.A."/>
            <person name="Hollibaugh J.T."/>
        </authorList>
    </citation>
    <scope>NUCLEOTIDE SEQUENCE [LARGE SCALE GENOMIC DNA]</scope>
    <source>
        <strain evidence="1 2">MLFW-2</strain>
    </source>
</reference>
<dbReference type="InterPro" id="IPR021328">
    <property type="entry name" value="CotB-like"/>
</dbReference>
<dbReference type="AlphaFoldDB" id="A0A1E5L8E4"/>
<dbReference type="EMBL" id="MJAT01000004">
    <property type="protein sequence ID" value="OEH86396.1"/>
    <property type="molecule type" value="Genomic_DNA"/>
</dbReference>
<dbReference type="Gene3D" id="1.20.1260.120">
    <property type="entry name" value="Protein of unknown function DUF2935"/>
    <property type="match status" value="2"/>
</dbReference>
<dbReference type="STRING" id="1390249.BHU72_13315"/>
<proteinExistence type="predicted"/>